<dbReference type="InterPro" id="IPR009057">
    <property type="entry name" value="Homeodomain-like_sf"/>
</dbReference>
<protein>
    <submittedName>
        <fullName evidence="1">DUF433 domain-containing protein</fullName>
    </submittedName>
</protein>
<dbReference type="Proteomes" id="UP000500806">
    <property type="component" value="Chromosome"/>
</dbReference>
<dbReference type="AlphaFoldDB" id="A0A6M9Q284"/>
<dbReference type="EMBL" id="CP028941">
    <property type="protein sequence ID" value="QKM62393.1"/>
    <property type="molecule type" value="Genomic_DNA"/>
</dbReference>
<gene>
    <name evidence="1" type="ORF">DCO16_04550</name>
</gene>
<accession>A0A6M9Q284</accession>
<dbReference type="InterPro" id="IPR007367">
    <property type="entry name" value="DUF433"/>
</dbReference>
<dbReference type="Pfam" id="PF04255">
    <property type="entry name" value="DUF433"/>
    <property type="match status" value="1"/>
</dbReference>
<dbReference type="KEGG" id="pani:DCO16_04550"/>
<organism evidence="1 2">
    <name type="scientific">Polynucleobacter antarcticus</name>
    <dbReference type="NCBI Taxonomy" id="1743162"/>
    <lineage>
        <taxon>Bacteria</taxon>
        <taxon>Pseudomonadati</taxon>
        <taxon>Pseudomonadota</taxon>
        <taxon>Betaproteobacteria</taxon>
        <taxon>Burkholderiales</taxon>
        <taxon>Burkholderiaceae</taxon>
        <taxon>Polynucleobacter</taxon>
    </lineage>
</organism>
<dbReference type="RefSeq" id="WP_173942546.1">
    <property type="nucleotide sequence ID" value="NZ_CBCSCD010000004.1"/>
</dbReference>
<dbReference type="Gene3D" id="1.10.10.10">
    <property type="entry name" value="Winged helix-like DNA-binding domain superfamily/Winged helix DNA-binding domain"/>
    <property type="match status" value="1"/>
</dbReference>
<dbReference type="SUPFAM" id="SSF46689">
    <property type="entry name" value="Homeodomain-like"/>
    <property type="match status" value="1"/>
</dbReference>
<dbReference type="InterPro" id="IPR036388">
    <property type="entry name" value="WH-like_DNA-bd_sf"/>
</dbReference>
<keyword evidence="2" id="KW-1185">Reference proteome</keyword>
<proteinExistence type="predicted"/>
<evidence type="ECO:0000313" key="1">
    <source>
        <dbReference type="EMBL" id="QKM62393.1"/>
    </source>
</evidence>
<sequence>MINWSNCPAVESTQDRVSGALVFAGSRVPISALFENLEDGVTLKEFTEIFAGIKIEQVKAILDFAAKNSLTAA</sequence>
<evidence type="ECO:0000313" key="2">
    <source>
        <dbReference type="Proteomes" id="UP000500806"/>
    </source>
</evidence>
<reference evidence="1 2" key="1">
    <citation type="submission" date="2018-04" db="EMBL/GenBank/DDBJ databases">
        <title>Polynucleobacter sp. LimPoW16 genome.</title>
        <authorList>
            <person name="Hahn M.W."/>
        </authorList>
    </citation>
    <scope>NUCLEOTIDE SEQUENCE [LARGE SCALE GENOMIC DNA]</scope>
    <source>
        <strain evidence="1 2">LimPoW16</strain>
    </source>
</reference>
<name>A0A6M9Q284_9BURK</name>